<feature type="transmembrane region" description="Helical" evidence="2">
    <location>
        <begin position="6"/>
        <end position="27"/>
    </location>
</feature>
<feature type="region of interest" description="Disordered" evidence="1">
    <location>
        <begin position="492"/>
        <end position="530"/>
    </location>
</feature>
<proteinExistence type="predicted"/>
<sequence length="658" mass="70573">MTSVLYLFLLPAKIAVYTTWFTLFFVWKILNMGSLLDALFRGLTGSDKVSQVEEGEKETATNMADEEPGATNEQLGKQPSHNLLIPSDDLLDTHDPEANIPILMSPIRTEAASDSLRTLTTLSTLDTSVSLSTPGAEISVGPQAIPFALRRTLTLPQAESPFRAPQRDPVSNTLPLTQRTVRIQIRHPDETVEEAETVAARPEGPVSEWRKEQLKYMRKGRVSKGLETKRIPTLNGPLSLPYARNPSGVDATVPDDTVYLGHLFGLKRANHVKIYPAETFQVTADGNTKPTAEYALGAGDDPNRVHATRPLVVREPHQVTGPRRSIDTVRPGSKAIEIKSPLLGNPGNIAAASAFAPPNSPNVSMASAILRAQGAAVANGVEMSRLGAALESSSPDRDPFNILIDQALANATRHRSATTNAPYEQAPTTRSEDQGGVLTRANYVDLMSLWHASNSLRGERLDHPTQSQSKRSVSDTPLSSTVGAFASAPFSTPVRIAPPAANSESKADKSENWRQKAARTPGGTEIPPIRNLTLADGAHDGSAVMTIDALFEKFNRDEENKENTPPVVGTQVANSETDPAVKQTSSPLLKNTRAARVPTRSVLGEARGVSFNGRVPKKGALPSAKGTPGAGKLLKKQVQIGSAEVTNKSKGKSRSVEG</sequence>
<organism evidence="3 4">
    <name type="scientific">Papiliotrema laurentii</name>
    <name type="common">Cryptococcus laurentii</name>
    <dbReference type="NCBI Taxonomy" id="5418"/>
    <lineage>
        <taxon>Eukaryota</taxon>
        <taxon>Fungi</taxon>
        <taxon>Dikarya</taxon>
        <taxon>Basidiomycota</taxon>
        <taxon>Agaricomycotina</taxon>
        <taxon>Tremellomycetes</taxon>
        <taxon>Tremellales</taxon>
        <taxon>Rhynchogastremaceae</taxon>
        <taxon>Papiliotrema</taxon>
    </lineage>
</organism>
<feature type="region of interest" description="Disordered" evidence="1">
    <location>
        <begin position="411"/>
        <end position="436"/>
    </location>
</feature>
<feature type="region of interest" description="Disordered" evidence="1">
    <location>
        <begin position="58"/>
        <end position="90"/>
    </location>
</feature>
<name>A0AAD9FNE7_PAPLA</name>
<keyword evidence="2" id="KW-0812">Transmembrane</keyword>
<evidence type="ECO:0000256" key="1">
    <source>
        <dbReference type="SAM" id="MobiDB-lite"/>
    </source>
</evidence>
<evidence type="ECO:0000256" key="2">
    <source>
        <dbReference type="SAM" id="Phobius"/>
    </source>
</evidence>
<feature type="compositionally biased region" description="Polar residues" evidence="1">
    <location>
        <begin position="464"/>
        <end position="480"/>
    </location>
</feature>
<feature type="compositionally biased region" description="Polar residues" evidence="1">
    <location>
        <begin position="71"/>
        <end position="81"/>
    </location>
</feature>
<feature type="compositionally biased region" description="Polar residues" evidence="1">
    <location>
        <begin position="417"/>
        <end position="429"/>
    </location>
</feature>
<feature type="compositionally biased region" description="Basic residues" evidence="1">
    <location>
        <begin position="649"/>
        <end position="658"/>
    </location>
</feature>
<dbReference type="Proteomes" id="UP001182556">
    <property type="component" value="Unassembled WGS sequence"/>
</dbReference>
<comment type="caution">
    <text evidence="3">The sequence shown here is derived from an EMBL/GenBank/DDBJ whole genome shotgun (WGS) entry which is preliminary data.</text>
</comment>
<evidence type="ECO:0000313" key="3">
    <source>
        <dbReference type="EMBL" id="KAK1922106.1"/>
    </source>
</evidence>
<dbReference type="AlphaFoldDB" id="A0AAD9FNE7"/>
<accession>A0AAD9FNE7</accession>
<protein>
    <submittedName>
        <fullName evidence="3">Uncharacterized protein</fullName>
    </submittedName>
</protein>
<gene>
    <name evidence="3" type="ORF">DB88DRAFT_532834</name>
</gene>
<reference evidence="3" key="1">
    <citation type="submission" date="2023-02" db="EMBL/GenBank/DDBJ databases">
        <title>Identification and recombinant expression of a fungal hydrolase from Papiliotrema laurentii that hydrolyzes apple cutin and clears colloidal polyester polyurethane.</title>
        <authorList>
            <consortium name="DOE Joint Genome Institute"/>
            <person name="Roman V.A."/>
            <person name="Bojanowski C."/>
            <person name="Crable B.R."/>
            <person name="Wagner D.N."/>
            <person name="Hung C.S."/>
            <person name="Nadeau L.J."/>
            <person name="Schratz L."/>
            <person name="Haridas S."/>
            <person name="Pangilinan J."/>
            <person name="Lipzen A."/>
            <person name="Na H."/>
            <person name="Yan M."/>
            <person name="Ng V."/>
            <person name="Grigoriev I.V."/>
            <person name="Spatafora J.W."/>
            <person name="Barlow D."/>
            <person name="Biffinger J."/>
            <person name="Kelley-Loughnane N."/>
            <person name="Varaljay V.A."/>
            <person name="Crookes-Goodson W.J."/>
        </authorList>
    </citation>
    <scope>NUCLEOTIDE SEQUENCE</scope>
    <source>
        <strain evidence="3">5307AH</strain>
    </source>
</reference>
<feature type="compositionally biased region" description="Basic and acidic residues" evidence="1">
    <location>
        <begin position="505"/>
        <end position="514"/>
    </location>
</feature>
<feature type="region of interest" description="Disordered" evidence="1">
    <location>
        <begin position="457"/>
        <end position="480"/>
    </location>
</feature>
<feature type="region of interest" description="Disordered" evidence="1">
    <location>
        <begin position="608"/>
        <end position="658"/>
    </location>
</feature>
<evidence type="ECO:0000313" key="4">
    <source>
        <dbReference type="Proteomes" id="UP001182556"/>
    </source>
</evidence>
<keyword evidence="2" id="KW-1133">Transmembrane helix</keyword>
<dbReference type="EMBL" id="JAODAN010000009">
    <property type="protein sequence ID" value="KAK1922106.1"/>
    <property type="molecule type" value="Genomic_DNA"/>
</dbReference>
<keyword evidence="4" id="KW-1185">Reference proteome</keyword>
<keyword evidence="2" id="KW-0472">Membrane</keyword>